<evidence type="ECO:0000313" key="11">
    <source>
        <dbReference type="Proteomes" id="UP000308671"/>
    </source>
</evidence>
<comment type="subcellular location">
    <subcellularLocation>
        <location evidence="2 8">Mitochondrion inner membrane</location>
        <topology evidence="2 8">Peripheral membrane protein</topology>
        <orientation evidence="2 8">Matrix side</orientation>
    </subcellularLocation>
</comment>
<dbReference type="InterPro" id="IPR043519">
    <property type="entry name" value="NT_sf"/>
</dbReference>
<dbReference type="GO" id="GO:0005743">
    <property type="term" value="C:mitochondrial inner membrane"/>
    <property type="evidence" value="ECO:0007669"/>
    <property type="project" value="UniProtKB-SubCell"/>
</dbReference>
<protein>
    <recommendedName>
        <fullName evidence="8">ATPase synthesis protein 25</fullName>
    </recommendedName>
</protein>
<evidence type="ECO:0000256" key="7">
    <source>
        <dbReference type="ARBA" id="ARBA00023136"/>
    </source>
</evidence>
<feature type="compositionally biased region" description="Basic and acidic residues" evidence="9">
    <location>
        <begin position="372"/>
        <end position="385"/>
    </location>
</feature>
<feature type="compositionally biased region" description="Polar residues" evidence="9">
    <location>
        <begin position="340"/>
        <end position="355"/>
    </location>
</feature>
<evidence type="ECO:0000313" key="10">
    <source>
        <dbReference type="EMBL" id="THV54353.1"/>
    </source>
</evidence>
<dbReference type="InterPro" id="IPR040152">
    <property type="entry name" value="Atp25"/>
</dbReference>
<evidence type="ECO:0000256" key="4">
    <source>
        <dbReference type="ARBA" id="ARBA00022792"/>
    </source>
</evidence>
<evidence type="ECO:0000256" key="5">
    <source>
        <dbReference type="ARBA" id="ARBA00022946"/>
    </source>
</evidence>
<keyword evidence="6 8" id="KW-0496">Mitochondrion</keyword>
<evidence type="ECO:0000256" key="1">
    <source>
        <dbReference type="ARBA" id="ARBA00003470"/>
    </source>
</evidence>
<comment type="caution">
    <text evidence="10">The sequence shown here is derived from an EMBL/GenBank/DDBJ whole genome shotgun (WGS) entry which is preliminary data.</text>
</comment>
<comment type="similarity">
    <text evidence="3 8">Belongs to the ATP25 family.</text>
</comment>
<dbReference type="OrthoDB" id="107372at2759"/>
<evidence type="ECO:0000256" key="3">
    <source>
        <dbReference type="ARBA" id="ARBA00010787"/>
    </source>
</evidence>
<name>A0A4S8R8H2_9HELO</name>
<feature type="compositionally biased region" description="Acidic residues" evidence="9">
    <location>
        <begin position="325"/>
        <end position="336"/>
    </location>
</feature>
<dbReference type="PANTHER" id="PTHR28087">
    <property type="entry name" value="ATPASE SYNTHESIS PROTEIN 25, MITOCHONDRIAL"/>
    <property type="match status" value="1"/>
</dbReference>
<keyword evidence="11" id="KW-1185">Reference proteome</keyword>
<dbReference type="Gene3D" id="3.30.460.10">
    <property type="entry name" value="Beta Polymerase, domain 2"/>
    <property type="match status" value="1"/>
</dbReference>
<gene>
    <name evidence="10" type="ORF">BGAL_0028g00080</name>
</gene>
<feature type="compositionally biased region" description="Basic and acidic residues" evidence="9">
    <location>
        <begin position="835"/>
        <end position="844"/>
    </location>
</feature>
<evidence type="ECO:0000256" key="8">
    <source>
        <dbReference type="RuleBase" id="RU367062"/>
    </source>
</evidence>
<keyword evidence="4 8" id="KW-0999">Mitochondrion inner membrane</keyword>
<evidence type="ECO:0000256" key="6">
    <source>
        <dbReference type="ARBA" id="ARBA00023128"/>
    </source>
</evidence>
<dbReference type="AlphaFoldDB" id="A0A4S8R8H2"/>
<dbReference type="PANTHER" id="PTHR28087:SF1">
    <property type="entry name" value="ATPASE SYNTHESIS PROTEIN 25, MITOCHONDRIAL"/>
    <property type="match status" value="1"/>
</dbReference>
<comment type="function">
    <text evidence="8">Mitochondrial mRNA stabilization factor.</text>
</comment>
<reference evidence="10 11" key="1">
    <citation type="submission" date="2017-12" db="EMBL/GenBank/DDBJ databases">
        <title>Comparative genomics of Botrytis spp.</title>
        <authorList>
            <person name="Valero-Jimenez C.A."/>
            <person name="Tapia P."/>
            <person name="Veloso J."/>
            <person name="Silva-Moreno E."/>
            <person name="Staats M."/>
            <person name="Valdes J.H."/>
            <person name="Van Kan J.A.L."/>
        </authorList>
    </citation>
    <scope>NUCLEOTIDE SEQUENCE [LARGE SCALE GENOMIC DNA]</scope>
    <source>
        <strain evidence="10 11">MUCL435</strain>
    </source>
</reference>
<keyword evidence="5 8" id="KW-0809">Transit peptide</keyword>
<feature type="region of interest" description="Disordered" evidence="9">
    <location>
        <begin position="820"/>
        <end position="844"/>
    </location>
</feature>
<dbReference type="SUPFAM" id="SSF81301">
    <property type="entry name" value="Nucleotidyltransferase"/>
    <property type="match status" value="1"/>
</dbReference>
<organism evidence="10 11">
    <name type="scientific">Botrytis galanthina</name>
    <dbReference type="NCBI Taxonomy" id="278940"/>
    <lineage>
        <taxon>Eukaryota</taxon>
        <taxon>Fungi</taxon>
        <taxon>Dikarya</taxon>
        <taxon>Ascomycota</taxon>
        <taxon>Pezizomycotina</taxon>
        <taxon>Leotiomycetes</taxon>
        <taxon>Helotiales</taxon>
        <taxon>Sclerotiniaceae</taxon>
        <taxon>Botrytis</taxon>
    </lineage>
</organism>
<evidence type="ECO:0000256" key="9">
    <source>
        <dbReference type="SAM" id="MobiDB-lite"/>
    </source>
</evidence>
<dbReference type="GO" id="GO:0140053">
    <property type="term" value="P:mitochondrial gene expression"/>
    <property type="evidence" value="ECO:0007669"/>
    <property type="project" value="UniProtKB-UniRule"/>
</dbReference>
<proteinExistence type="inferred from homology"/>
<sequence length="844" mass="96366">MVFSKAIRATGCASCRLSLLRNVVSLPIRTMPASAKLQANKLSRQQIRFLSHSRLIEQDETFKHEEVLDDREILDANKADREEVEQENLQDQDILEDRDLLDENQAMGKEVEDSISAVPWYLQVEAPQKMPQTLSERQRIPDLPELPPPILEPMLQEISVDLGLDNLTILDLRKLDPPPALGANLIMLIGTARSEKHLHVSADRLCRWLRSTYKLRPSADGLLGRNELKLKLRRKSRRAKLLGSVGDESGDDGIRTGWVCVDIGVVESPDIHANATPEGDGFVGFGRRTDGVRIVVQMLTEEKREEIDLEKLWGGILRRSGQSEVEVEEAVEDAEVGEPISTSTSQPLQHTTASTVKPRGFQIPQTRQFHTSVERNSDNPRDQHPHGILSSPQQDGSIEDKGLTELQQSVLSDFSLGEFERAKNSVLEYCANNVELDWQSFLLHHLRMYLENVSEEQAMFDLGKGYTPGDTFFLKCFKDAVAGVEEPHHSAPFRWDYVFWLFHYARDIGHPWFHTMNLINLFRRFERKKNDDSDISDEYYHRIIRTILEPVHGPSDTNSAPSRLNARLALKVIQTMYRRGHKIFTEEMFVTLQEATERIPDLDIATVQPEATVNDSFGIPTKAMSPIQRRIHTLMINLESPPFSDESRMRLMQLYARNEQWVAFWDIWRLPLRQSKSQSADMYAYVFQRVAETGHQKLCIKALHTWIEDLDREEPSVKLEGDVAEAVKACLMVAEKGIEQEAIANPEKAGQWHSLWRRCHGGDEEWKKIVDIMVADYEQGVGQNDGVESNENDAMVTDQESNKIYGDRYERDPVALKETPLGQEFSPMTFQQEIGQRDDANTRG</sequence>
<dbReference type="GO" id="GO:0048255">
    <property type="term" value="P:mRNA stabilization"/>
    <property type="evidence" value="ECO:0007669"/>
    <property type="project" value="TreeGrafter"/>
</dbReference>
<dbReference type="Proteomes" id="UP000308671">
    <property type="component" value="Unassembled WGS sequence"/>
</dbReference>
<accession>A0A4S8R8H2</accession>
<dbReference type="EMBL" id="PQXL01000028">
    <property type="protein sequence ID" value="THV54353.1"/>
    <property type="molecule type" value="Genomic_DNA"/>
</dbReference>
<feature type="region of interest" description="Disordered" evidence="9">
    <location>
        <begin position="324"/>
        <end position="398"/>
    </location>
</feature>
<comment type="function">
    <text evidence="1">Probable mitochondrial mRNA stabilization factor.</text>
</comment>
<evidence type="ECO:0000256" key="2">
    <source>
        <dbReference type="ARBA" id="ARBA00004443"/>
    </source>
</evidence>
<keyword evidence="7 8" id="KW-0472">Membrane</keyword>
<dbReference type="FunFam" id="3.30.460.10:FF:000044">
    <property type="entry name" value="ATPase synthesis protein 25, mitochondrial"/>
    <property type="match status" value="1"/>
</dbReference>